<dbReference type="OrthoDB" id="7867718at2"/>
<evidence type="ECO:0000313" key="1">
    <source>
        <dbReference type="EMBL" id="PJI91431.1"/>
    </source>
</evidence>
<dbReference type="RefSeq" id="WP_133122500.1">
    <property type="nucleotide sequence ID" value="NZ_PGTY01000001.1"/>
</dbReference>
<gene>
    <name evidence="1" type="ORF">BC777_0259</name>
</gene>
<organism evidence="1 2">
    <name type="scientific">Yoonia maricola</name>
    <dbReference type="NCBI Taxonomy" id="420999"/>
    <lineage>
        <taxon>Bacteria</taxon>
        <taxon>Pseudomonadati</taxon>
        <taxon>Pseudomonadota</taxon>
        <taxon>Alphaproteobacteria</taxon>
        <taxon>Rhodobacterales</taxon>
        <taxon>Paracoccaceae</taxon>
        <taxon>Yoonia</taxon>
    </lineage>
</organism>
<dbReference type="EMBL" id="PGTY01000001">
    <property type="protein sequence ID" value="PJI91431.1"/>
    <property type="molecule type" value="Genomic_DNA"/>
</dbReference>
<keyword evidence="2" id="KW-1185">Reference proteome</keyword>
<dbReference type="InterPro" id="IPR009430">
    <property type="entry name" value="GvpL/GvpF"/>
</dbReference>
<evidence type="ECO:0000313" key="2">
    <source>
        <dbReference type="Proteomes" id="UP000228531"/>
    </source>
</evidence>
<dbReference type="AlphaFoldDB" id="A0A2M8WKI4"/>
<dbReference type="Proteomes" id="UP000228531">
    <property type="component" value="Unassembled WGS sequence"/>
</dbReference>
<dbReference type="GO" id="GO:0031412">
    <property type="term" value="P:gas vesicle organization"/>
    <property type="evidence" value="ECO:0007669"/>
    <property type="project" value="InterPro"/>
</dbReference>
<accession>A0A2M8WKI4</accession>
<sequence>MTSYEIIAVVPEPVTPPKDLPLRFVQAHGYTAVLSSHPKPLISLPMSRKDALQSAAQRQAWLEGCMPLGTVLPLCPNVFLSDEDIPSLITANQPLFDNLAVRLAGKVQFQIMIGWDAQGVLTKFRDAPELAGLFSADTLTQEALTTSLASLSARLCRTMTDTLEDVADDILPLPVVPDILFNAAVLQNASQVVALDAALERIDAIWTEGLQIKQVGPAPATSFASIIPQQITTGALKRAARMLGCDLHNAPQAIATARRAALLQSPAQANEIRRSAAILEAAARVGPDPQSFILCTTTSNDQAAFLAQRKVA</sequence>
<dbReference type="Pfam" id="PF06386">
    <property type="entry name" value="GvpL_GvpF"/>
    <property type="match status" value="1"/>
</dbReference>
<protein>
    <submittedName>
        <fullName evidence="1">Gas vesicle protein GvpL/GvpF</fullName>
    </submittedName>
</protein>
<proteinExistence type="predicted"/>
<comment type="caution">
    <text evidence="1">The sequence shown here is derived from an EMBL/GenBank/DDBJ whole genome shotgun (WGS) entry which is preliminary data.</text>
</comment>
<reference evidence="1 2" key="1">
    <citation type="submission" date="2017-11" db="EMBL/GenBank/DDBJ databases">
        <title>Genomic Encyclopedia of Archaeal and Bacterial Type Strains, Phase II (KMG-II): From Individual Species to Whole Genera.</title>
        <authorList>
            <person name="Goeker M."/>
        </authorList>
    </citation>
    <scope>NUCLEOTIDE SEQUENCE [LARGE SCALE GENOMIC DNA]</scope>
    <source>
        <strain evidence="1 2">DSM 29128</strain>
    </source>
</reference>
<dbReference type="GO" id="GO:0031411">
    <property type="term" value="C:gas vesicle"/>
    <property type="evidence" value="ECO:0007669"/>
    <property type="project" value="InterPro"/>
</dbReference>
<name>A0A2M8WKI4_9RHOB</name>